<dbReference type="Pfam" id="PF00752">
    <property type="entry name" value="XPG_N"/>
    <property type="match status" value="1"/>
</dbReference>
<dbReference type="GO" id="GO:0017108">
    <property type="term" value="F:5'-flap endonuclease activity"/>
    <property type="evidence" value="ECO:0007669"/>
    <property type="project" value="TreeGrafter"/>
</dbReference>
<evidence type="ECO:0000256" key="8">
    <source>
        <dbReference type="ARBA" id="ARBA00022842"/>
    </source>
</evidence>
<dbReference type="FunFam" id="3.40.50.1010:FF:000030">
    <property type="entry name" value="flap endonuclease GEN-like 2"/>
    <property type="match status" value="1"/>
</dbReference>
<evidence type="ECO:0000256" key="6">
    <source>
        <dbReference type="ARBA" id="ARBA00022763"/>
    </source>
</evidence>
<evidence type="ECO:0000259" key="15">
    <source>
        <dbReference type="SMART" id="SM00484"/>
    </source>
</evidence>
<keyword evidence="7 17" id="KW-0378">Hydrolase</keyword>
<dbReference type="PRINTS" id="PR00853">
    <property type="entry name" value="XPGRADSUPER"/>
</dbReference>
<dbReference type="Gene3D" id="1.10.150.20">
    <property type="entry name" value="5' to 3' exonuclease, C-terminal subdomain"/>
    <property type="match status" value="1"/>
</dbReference>
<dbReference type="InterPro" id="IPR016197">
    <property type="entry name" value="Chromo-like_dom_sf"/>
</dbReference>
<sequence length="633" mass="70389">MGVKNLWDILESCKKTLPLHHLQNKRVCIDLSCWMVQLQNVNKSHYSMKDKLYLKGLFHRLRALIALNCSLIFVTDGSIPAIKLSTYRRRLKSGSEVTQDETNFHKVTSFRRNMGSEFSCMIKEAKVLGMALGIPCLDGIEEAEAQCALLNSESLCDGCFTSDSDVFLFGAKTVYRDICLGEGGYVVCYEMADIERKLGFGRNSLITLAILLGCDYYQGVHGLGPESACQIVKSVGDNVVLQRIASEGLSFAKKTKGSKKRGLALGCNYKENCSDHEMNINGIEHDSERDDQFLQVIDAYLKPKCHSADSNAVHRVLALHLFQCTKLQQICAQFFAWPPEKTDEYILPKIAERDLRRFANLRSASSDLGLRLPLDMMPVKCPISGIIKHRKVQGRECFEVSWEEMDGLRTSIVPTDLIESACPEKILEFEERRAQGKKPNHRKPRQKISENSASMNDIDQKLQELLLDIELKSSSIQKTSLSTGAMSENTSSVTAVDLMNQESLLDTESKSSVERNAATGCCSTGSSVIDAEVIDLMNQESFLDTESKSSVERNAAIGCCSTGSSVVEAEVIDLLSPSPPMHAHNVSKCQQANVKCIDVIDLSESETDISPEHARKARELRLFLASIRKDITE</sequence>
<dbReference type="GO" id="GO:0009650">
    <property type="term" value="P:UV protection"/>
    <property type="evidence" value="ECO:0007669"/>
    <property type="project" value="UniProtKB-ARBA"/>
</dbReference>
<keyword evidence="4" id="KW-0479">Metal-binding</keyword>
<dbReference type="Pfam" id="PF25386">
    <property type="entry name" value="Chromo_SEND1"/>
    <property type="match status" value="1"/>
</dbReference>
<dbReference type="Gene3D" id="3.40.50.1010">
    <property type="entry name" value="5'-nuclease"/>
    <property type="match status" value="1"/>
</dbReference>
<dbReference type="AlphaFoldDB" id="A0A5B7A2B2"/>
<evidence type="ECO:0000313" key="17">
    <source>
        <dbReference type="EMBL" id="MPA50922.1"/>
    </source>
</evidence>
<evidence type="ECO:0000256" key="4">
    <source>
        <dbReference type="ARBA" id="ARBA00022723"/>
    </source>
</evidence>
<evidence type="ECO:0000256" key="9">
    <source>
        <dbReference type="ARBA" id="ARBA00023204"/>
    </source>
</evidence>
<feature type="region of interest" description="Disordered" evidence="14">
    <location>
        <begin position="432"/>
        <end position="453"/>
    </location>
</feature>
<dbReference type="InterPro" id="IPR008918">
    <property type="entry name" value="HhH2"/>
</dbReference>
<accession>A0A5B7A2B2</accession>
<keyword evidence="3" id="KW-0540">Nuclease</keyword>
<keyword evidence="8" id="KW-0460">Magnesium</keyword>
<evidence type="ECO:0000256" key="3">
    <source>
        <dbReference type="ARBA" id="ARBA00022722"/>
    </source>
</evidence>
<comment type="cofactor">
    <cofactor evidence="1">
        <name>Mg(2+)</name>
        <dbReference type="ChEBI" id="CHEBI:18420"/>
    </cofactor>
</comment>
<dbReference type="InterPro" id="IPR036279">
    <property type="entry name" value="5-3_exonuclease_C_sf"/>
</dbReference>
<evidence type="ECO:0000256" key="11">
    <source>
        <dbReference type="ARBA" id="ARBA00038112"/>
    </source>
</evidence>
<dbReference type="PANTHER" id="PTHR11081:SF54">
    <property type="entry name" value="SINGLE-STRAND DNA ENDONUCLEASE 1"/>
    <property type="match status" value="1"/>
</dbReference>
<evidence type="ECO:0000256" key="14">
    <source>
        <dbReference type="SAM" id="MobiDB-lite"/>
    </source>
</evidence>
<proteinExistence type="inferred from homology"/>
<dbReference type="InterPro" id="IPR029060">
    <property type="entry name" value="PIN-like_dom_sf"/>
</dbReference>
<dbReference type="EMBL" id="GHES01020363">
    <property type="protein sequence ID" value="MPA50922.1"/>
    <property type="molecule type" value="Transcribed_RNA"/>
</dbReference>
<evidence type="ECO:0000256" key="2">
    <source>
        <dbReference type="ARBA" id="ARBA00004123"/>
    </source>
</evidence>
<dbReference type="SMART" id="SM00484">
    <property type="entry name" value="XPGI"/>
    <property type="match status" value="1"/>
</dbReference>
<keyword evidence="10" id="KW-0539">Nucleus</keyword>
<dbReference type="InterPro" id="IPR057340">
    <property type="entry name" value="Chromo_SEND1"/>
</dbReference>
<evidence type="ECO:0000256" key="12">
    <source>
        <dbReference type="ARBA" id="ARBA00072248"/>
    </source>
</evidence>
<keyword evidence="6" id="KW-0227">DNA damage</keyword>
<dbReference type="GO" id="GO:0046872">
    <property type="term" value="F:metal ion binding"/>
    <property type="evidence" value="ECO:0007669"/>
    <property type="project" value="UniProtKB-KW"/>
</dbReference>
<dbReference type="GO" id="GO:0005634">
    <property type="term" value="C:nucleus"/>
    <property type="evidence" value="ECO:0007669"/>
    <property type="project" value="UniProtKB-SubCell"/>
</dbReference>
<dbReference type="GO" id="GO:0006281">
    <property type="term" value="P:DNA repair"/>
    <property type="evidence" value="ECO:0007669"/>
    <property type="project" value="UniProtKB-KW"/>
</dbReference>
<dbReference type="SMART" id="SM00279">
    <property type="entry name" value="HhH2"/>
    <property type="match status" value="1"/>
</dbReference>
<evidence type="ECO:0000259" key="16">
    <source>
        <dbReference type="SMART" id="SM00485"/>
    </source>
</evidence>
<dbReference type="InterPro" id="IPR006085">
    <property type="entry name" value="XPG_DNA_repair_N"/>
</dbReference>
<organism evidence="17">
    <name type="scientific">Davidia involucrata</name>
    <name type="common">Dove tree</name>
    <dbReference type="NCBI Taxonomy" id="16924"/>
    <lineage>
        <taxon>Eukaryota</taxon>
        <taxon>Viridiplantae</taxon>
        <taxon>Streptophyta</taxon>
        <taxon>Embryophyta</taxon>
        <taxon>Tracheophyta</taxon>
        <taxon>Spermatophyta</taxon>
        <taxon>Magnoliopsida</taxon>
        <taxon>eudicotyledons</taxon>
        <taxon>Gunneridae</taxon>
        <taxon>Pentapetalae</taxon>
        <taxon>asterids</taxon>
        <taxon>Cornales</taxon>
        <taxon>Nyssaceae</taxon>
        <taxon>Davidia</taxon>
    </lineage>
</organism>
<reference evidence="17" key="1">
    <citation type="submission" date="2019-08" db="EMBL/GenBank/DDBJ databases">
        <title>Reference gene set and small RNA set construction with multiple tissues from Davidia involucrata Baill.</title>
        <authorList>
            <person name="Yang H."/>
            <person name="Zhou C."/>
            <person name="Li G."/>
            <person name="Wang J."/>
            <person name="Gao P."/>
            <person name="Wang M."/>
            <person name="Wang R."/>
            <person name="Zhao Y."/>
        </authorList>
    </citation>
    <scope>NUCLEOTIDE SEQUENCE</scope>
    <source>
        <tissue evidence="17">Mixed with DoveR01_LX</tissue>
    </source>
</reference>
<dbReference type="FunFam" id="1.10.150.20:FF:000030">
    <property type="entry name" value="Flap endonuclease GEN-like 1"/>
    <property type="match status" value="1"/>
</dbReference>
<dbReference type="Pfam" id="PF00867">
    <property type="entry name" value="XPG_I"/>
    <property type="match status" value="1"/>
</dbReference>
<name>A0A5B7A2B2_DAVIN</name>
<evidence type="ECO:0000256" key="5">
    <source>
        <dbReference type="ARBA" id="ARBA00022759"/>
    </source>
</evidence>
<feature type="domain" description="XPG-I" evidence="15">
    <location>
        <begin position="130"/>
        <end position="200"/>
    </location>
</feature>
<dbReference type="SUPFAM" id="SSF88723">
    <property type="entry name" value="PIN domain-like"/>
    <property type="match status" value="1"/>
</dbReference>
<dbReference type="SMART" id="SM00485">
    <property type="entry name" value="XPGN"/>
    <property type="match status" value="1"/>
</dbReference>
<dbReference type="GO" id="GO:0003677">
    <property type="term" value="F:DNA binding"/>
    <property type="evidence" value="ECO:0007669"/>
    <property type="project" value="InterPro"/>
</dbReference>
<dbReference type="CDD" id="cd09869">
    <property type="entry name" value="PIN_GEN1"/>
    <property type="match status" value="1"/>
</dbReference>
<gene>
    <name evidence="17" type="ORF">Din_020363</name>
</gene>
<feature type="domain" description="XPG N-terminal" evidence="16">
    <location>
        <begin position="1"/>
        <end position="97"/>
    </location>
</feature>
<evidence type="ECO:0000256" key="13">
    <source>
        <dbReference type="ARBA" id="ARBA00078231"/>
    </source>
</evidence>
<dbReference type="SUPFAM" id="SSF54160">
    <property type="entry name" value="Chromo domain-like"/>
    <property type="match status" value="1"/>
</dbReference>
<dbReference type="SUPFAM" id="SSF47807">
    <property type="entry name" value="5' to 3' exonuclease, C-terminal subdomain"/>
    <property type="match status" value="1"/>
</dbReference>
<dbReference type="CDD" id="cd09900">
    <property type="entry name" value="H3TH_XPG-like"/>
    <property type="match status" value="1"/>
</dbReference>
<dbReference type="InterPro" id="IPR006086">
    <property type="entry name" value="XPG-I_dom"/>
</dbReference>
<protein>
    <recommendedName>
        <fullName evidence="12">Single-strand DNA endonuclease 1</fullName>
    </recommendedName>
    <alternativeName>
        <fullName evidence="13">Flap endonuclease GEN-like 2</fullName>
    </alternativeName>
</protein>
<dbReference type="InterPro" id="IPR006084">
    <property type="entry name" value="XPG/Rad2"/>
</dbReference>
<evidence type="ECO:0000256" key="1">
    <source>
        <dbReference type="ARBA" id="ARBA00001946"/>
    </source>
</evidence>
<comment type="subcellular location">
    <subcellularLocation>
        <location evidence="2">Nucleus</location>
    </subcellularLocation>
</comment>
<evidence type="ECO:0000256" key="10">
    <source>
        <dbReference type="ARBA" id="ARBA00023242"/>
    </source>
</evidence>
<feature type="compositionally biased region" description="Basic residues" evidence="14">
    <location>
        <begin position="435"/>
        <end position="446"/>
    </location>
</feature>
<keyword evidence="5 17" id="KW-0255">Endonuclease</keyword>
<comment type="similarity">
    <text evidence="11">Belongs to the XPG/RAD2 endonuclease family. GEN subfamily.</text>
</comment>
<dbReference type="PANTHER" id="PTHR11081">
    <property type="entry name" value="FLAP ENDONUCLEASE FAMILY MEMBER"/>
    <property type="match status" value="1"/>
</dbReference>
<keyword evidence="9" id="KW-0234">DNA repair</keyword>
<evidence type="ECO:0000256" key="7">
    <source>
        <dbReference type="ARBA" id="ARBA00022801"/>
    </source>
</evidence>